<sequence length="988" mass="108759">MNSPRLLSSQSPRDLEAIVLEHYTWLLDWAHQLTRGTSEEAEDLVQDLFVRFMRMKNKPDLPDDDQARAYLYKALRNLFLSKRLRHGHDAVAGLLVVDFDSVAWAMSAVDRSKLLYVRSDLARICEYACIRRKSSRVAAALILRFFIGYLPTETMAILKSKRAGIDTLTQTARLEAKAYLERPSVLRFLDRSDKRPQASSKNLPEESDALFAELLHRIFAEPEGQCFPAGVLKDRYGTSIESPFSTDEIAHLVSCHACLHLATEILALPDLTLQFLPDIPSSGEAGPPAAWSEKTDLKKLRRKLRETYEHRPSKLQIIVDGVVRGVQTITGASSKVQIALQPLSKPGFVEILSEQGLGLLYLDLQPDETGLPNTQYAEVELSDGRQLSVSLTCSEGVPVVHVSYYDPLFEPEGEGPPSGAAESSKALVSVSSLSRQPYLGERGPHSWLDRLRHRLRRSSRLIGTFAVIACCTMVALLGLLDQSRGKKPTLDAFTLLSRSEEALRTSTPAHGAVRSRFDLEVTDSYGHTANDLEVEALRSADRPLRVVRLRAQNGTVVAAQEINAAGKESEFSNHHAQSSLKAEFETVSTDGVWQNAPDVRSFEDLAAGANNVSVIEVKDGYDIGFRRAATVDRPTIVEATLHIASDSMRPVAETLELQQGNTRRKYRFREVAYEVVPASEIHDADFRPASMSEATHLSTPEGGNATTDTAQLILQILEALSKQQQPVQDSIDVERGPDDKVTISGVLPSSSEKQAFMRSLKSVQGFNTLTMDLHSLEDQQTAESFAAKTLMVSNPISISDGRIALDGVLRDPLQAQGIEGSELDTRVHASAAALVEAGAELHREAWLADQIATKDFRADELQAMRPDKRARWLALLKLHLDACANHAKVIAKSLDPPSQSQDSITATTAAQPFPTVTDFQNGFTALVRVTSELDSSLASGFAISPESQSPSVTSAELEELITNLQAEERRLEATVDRLRNAIPQRSKT</sequence>
<feature type="domain" description="RNA polymerase sigma-70 region 2" evidence="2">
    <location>
        <begin position="19"/>
        <end position="85"/>
    </location>
</feature>
<gene>
    <name evidence="3" type="ORF">ACPOL_6312</name>
</gene>
<dbReference type="InterPro" id="IPR007627">
    <property type="entry name" value="RNA_pol_sigma70_r2"/>
</dbReference>
<name>A0A2Z5G987_9BACT</name>
<proteinExistence type="predicted"/>
<dbReference type="GO" id="GO:0006352">
    <property type="term" value="P:DNA-templated transcription initiation"/>
    <property type="evidence" value="ECO:0007669"/>
    <property type="project" value="InterPro"/>
</dbReference>
<dbReference type="Gene3D" id="1.10.1740.10">
    <property type="match status" value="1"/>
</dbReference>
<dbReference type="RefSeq" id="WP_161557620.1">
    <property type="nucleotide sequence ID" value="NZ_CP030840.1"/>
</dbReference>
<dbReference type="GO" id="GO:0003700">
    <property type="term" value="F:DNA-binding transcription factor activity"/>
    <property type="evidence" value="ECO:0007669"/>
    <property type="project" value="InterPro"/>
</dbReference>
<keyword evidence="1" id="KW-0175">Coiled coil</keyword>
<keyword evidence="4" id="KW-1185">Reference proteome</keyword>
<evidence type="ECO:0000259" key="2">
    <source>
        <dbReference type="Pfam" id="PF04542"/>
    </source>
</evidence>
<dbReference type="AlphaFoldDB" id="A0A2Z5G987"/>
<dbReference type="InterPro" id="IPR013325">
    <property type="entry name" value="RNA_pol_sigma_r2"/>
</dbReference>
<dbReference type="SUPFAM" id="SSF88946">
    <property type="entry name" value="Sigma2 domain of RNA polymerase sigma factors"/>
    <property type="match status" value="1"/>
</dbReference>
<evidence type="ECO:0000313" key="3">
    <source>
        <dbReference type="EMBL" id="AXC15548.1"/>
    </source>
</evidence>
<feature type="coiled-coil region" evidence="1">
    <location>
        <begin position="954"/>
        <end position="981"/>
    </location>
</feature>
<evidence type="ECO:0000313" key="4">
    <source>
        <dbReference type="Proteomes" id="UP000253606"/>
    </source>
</evidence>
<dbReference type="Pfam" id="PF04542">
    <property type="entry name" value="Sigma70_r2"/>
    <property type="match status" value="1"/>
</dbReference>
<accession>A0A2Z5G987</accession>
<dbReference type="KEGG" id="abas:ACPOL_6312"/>
<reference evidence="3 4" key="1">
    <citation type="journal article" date="2018" name="Front. Microbiol.">
        <title>Hydrolytic Capabilities as a Key to Environmental Success: Chitinolytic and Cellulolytic Acidobacteria From Acidic Sub-arctic Soils and Boreal Peatlands.</title>
        <authorList>
            <person name="Belova S.E."/>
            <person name="Ravin N.V."/>
            <person name="Pankratov T.A."/>
            <person name="Rakitin A.L."/>
            <person name="Ivanova A.A."/>
            <person name="Beletsky A.V."/>
            <person name="Mardanov A.V."/>
            <person name="Sinninghe Damste J.S."/>
            <person name="Dedysh S.N."/>
        </authorList>
    </citation>
    <scope>NUCLEOTIDE SEQUENCE [LARGE SCALE GENOMIC DNA]</scope>
    <source>
        <strain evidence="3 4">SBC82</strain>
    </source>
</reference>
<dbReference type="EMBL" id="CP030840">
    <property type="protein sequence ID" value="AXC15548.1"/>
    <property type="molecule type" value="Genomic_DNA"/>
</dbReference>
<evidence type="ECO:0000256" key="1">
    <source>
        <dbReference type="SAM" id="Coils"/>
    </source>
</evidence>
<dbReference type="Proteomes" id="UP000253606">
    <property type="component" value="Chromosome"/>
</dbReference>
<protein>
    <recommendedName>
        <fullName evidence="2">RNA polymerase sigma-70 region 2 domain-containing protein</fullName>
    </recommendedName>
</protein>
<organism evidence="3 4">
    <name type="scientific">Acidisarcina polymorpha</name>
    <dbReference type="NCBI Taxonomy" id="2211140"/>
    <lineage>
        <taxon>Bacteria</taxon>
        <taxon>Pseudomonadati</taxon>
        <taxon>Acidobacteriota</taxon>
        <taxon>Terriglobia</taxon>
        <taxon>Terriglobales</taxon>
        <taxon>Acidobacteriaceae</taxon>
        <taxon>Acidisarcina</taxon>
    </lineage>
</organism>